<keyword evidence="2" id="KW-1185">Reference proteome</keyword>
<name>A0A194RBL6_PAPMA</name>
<sequence>MRLVIIGRILVYVSESAESARARRCAAAARLLAAESRALRYLDDVVALLNGNVAAARRAQAWPFALGRREPARNYIV</sequence>
<dbReference type="AlphaFoldDB" id="A0A194RBL6"/>
<evidence type="ECO:0000313" key="1">
    <source>
        <dbReference type="EMBL" id="KPJ13291.1"/>
    </source>
</evidence>
<gene>
    <name evidence="1" type="ORF">RR48_06789</name>
</gene>
<accession>A0A194RBL6</accession>
<evidence type="ECO:0000313" key="2">
    <source>
        <dbReference type="Proteomes" id="UP000053240"/>
    </source>
</evidence>
<reference evidence="1 2" key="1">
    <citation type="journal article" date="2015" name="Nat. Commun.">
        <title>Outbred genome sequencing and CRISPR/Cas9 gene editing in butterflies.</title>
        <authorList>
            <person name="Li X."/>
            <person name="Fan D."/>
            <person name="Zhang W."/>
            <person name="Liu G."/>
            <person name="Zhang L."/>
            <person name="Zhao L."/>
            <person name="Fang X."/>
            <person name="Chen L."/>
            <person name="Dong Y."/>
            <person name="Chen Y."/>
            <person name="Ding Y."/>
            <person name="Zhao R."/>
            <person name="Feng M."/>
            <person name="Zhu Y."/>
            <person name="Feng Y."/>
            <person name="Jiang X."/>
            <person name="Zhu D."/>
            <person name="Xiang H."/>
            <person name="Feng X."/>
            <person name="Li S."/>
            <person name="Wang J."/>
            <person name="Zhang G."/>
            <person name="Kronforst M.R."/>
            <person name="Wang W."/>
        </authorList>
    </citation>
    <scope>NUCLEOTIDE SEQUENCE [LARGE SCALE GENOMIC DNA]</scope>
    <source>
        <strain evidence="1">Ya'a_city_454_Pm</strain>
        <tissue evidence="1">Whole body</tissue>
    </source>
</reference>
<dbReference type="Proteomes" id="UP000053240">
    <property type="component" value="Unassembled WGS sequence"/>
</dbReference>
<dbReference type="InParanoid" id="A0A194RBL6"/>
<organism evidence="1 2">
    <name type="scientific">Papilio machaon</name>
    <name type="common">Old World swallowtail butterfly</name>
    <dbReference type="NCBI Taxonomy" id="76193"/>
    <lineage>
        <taxon>Eukaryota</taxon>
        <taxon>Metazoa</taxon>
        <taxon>Ecdysozoa</taxon>
        <taxon>Arthropoda</taxon>
        <taxon>Hexapoda</taxon>
        <taxon>Insecta</taxon>
        <taxon>Pterygota</taxon>
        <taxon>Neoptera</taxon>
        <taxon>Endopterygota</taxon>
        <taxon>Lepidoptera</taxon>
        <taxon>Glossata</taxon>
        <taxon>Ditrysia</taxon>
        <taxon>Papilionoidea</taxon>
        <taxon>Papilionidae</taxon>
        <taxon>Papilioninae</taxon>
        <taxon>Papilio</taxon>
    </lineage>
</organism>
<proteinExistence type="predicted"/>
<protein>
    <submittedName>
        <fullName evidence="1">Uncharacterized protein</fullName>
    </submittedName>
</protein>
<dbReference type="EMBL" id="KQ460644">
    <property type="protein sequence ID" value="KPJ13291.1"/>
    <property type="molecule type" value="Genomic_DNA"/>
</dbReference>